<feature type="region of interest" description="Disordered" evidence="1">
    <location>
        <begin position="187"/>
        <end position="253"/>
    </location>
</feature>
<protein>
    <recommendedName>
        <fullName evidence="2">Myb/SANT-like domain-containing protein</fullName>
    </recommendedName>
</protein>
<feature type="domain" description="Myb/SANT-like" evidence="2">
    <location>
        <begin position="69"/>
        <end position="162"/>
    </location>
</feature>
<gene>
    <name evidence="3" type="ORF">K435DRAFT_794203</name>
</gene>
<keyword evidence="4" id="KW-1185">Reference proteome</keyword>
<dbReference type="OrthoDB" id="76215at2759"/>
<feature type="compositionally biased region" description="Basic and acidic residues" evidence="1">
    <location>
        <begin position="243"/>
        <end position="253"/>
    </location>
</feature>
<evidence type="ECO:0000313" key="3">
    <source>
        <dbReference type="EMBL" id="THV00336.1"/>
    </source>
</evidence>
<accession>A0A4V4HGV5</accession>
<organism evidence="3 4">
    <name type="scientific">Dendrothele bispora (strain CBS 962.96)</name>
    <dbReference type="NCBI Taxonomy" id="1314807"/>
    <lineage>
        <taxon>Eukaryota</taxon>
        <taxon>Fungi</taxon>
        <taxon>Dikarya</taxon>
        <taxon>Basidiomycota</taxon>
        <taxon>Agaricomycotina</taxon>
        <taxon>Agaricomycetes</taxon>
        <taxon>Agaricomycetidae</taxon>
        <taxon>Agaricales</taxon>
        <taxon>Agaricales incertae sedis</taxon>
        <taxon>Dendrothele</taxon>
    </lineage>
</organism>
<feature type="compositionally biased region" description="Basic residues" evidence="1">
    <location>
        <begin position="24"/>
        <end position="35"/>
    </location>
</feature>
<dbReference type="EMBL" id="ML179105">
    <property type="protein sequence ID" value="THV00336.1"/>
    <property type="molecule type" value="Genomic_DNA"/>
</dbReference>
<feature type="region of interest" description="Disordered" evidence="1">
    <location>
        <begin position="1"/>
        <end position="72"/>
    </location>
</feature>
<evidence type="ECO:0000313" key="4">
    <source>
        <dbReference type="Proteomes" id="UP000297245"/>
    </source>
</evidence>
<dbReference type="PANTHER" id="PTHR46929:SF3">
    <property type="entry name" value="MYB_SANT-LIKE DOMAIN-CONTAINING PROTEIN"/>
    <property type="match status" value="1"/>
</dbReference>
<dbReference type="Pfam" id="PF12776">
    <property type="entry name" value="Myb_DNA-bind_3"/>
    <property type="match status" value="1"/>
</dbReference>
<feature type="compositionally biased region" description="Basic and acidic residues" evidence="1">
    <location>
        <begin position="36"/>
        <end position="45"/>
    </location>
</feature>
<evidence type="ECO:0000256" key="1">
    <source>
        <dbReference type="SAM" id="MobiDB-lite"/>
    </source>
</evidence>
<evidence type="ECO:0000259" key="2">
    <source>
        <dbReference type="Pfam" id="PF12776"/>
    </source>
</evidence>
<name>A0A4V4HGV5_DENBC</name>
<proteinExistence type="predicted"/>
<feature type="compositionally biased region" description="Basic and acidic residues" evidence="1">
    <location>
        <begin position="1"/>
        <end position="10"/>
    </location>
</feature>
<dbReference type="AlphaFoldDB" id="A0A4V4HGV5"/>
<dbReference type="Proteomes" id="UP000297245">
    <property type="component" value="Unassembled WGS sequence"/>
</dbReference>
<reference evidence="3 4" key="1">
    <citation type="journal article" date="2019" name="Nat. Ecol. Evol.">
        <title>Megaphylogeny resolves global patterns of mushroom evolution.</title>
        <authorList>
            <person name="Varga T."/>
            <person name="Krizsan K."/>
            <person name="Foldi C."/>
            <person name="Dima B."/>
            <person name="Sanchez-Garcia M."/>
            <person name="Sanchez-Ramirez S."/>
            <person name="Szollosi G.J."/>
            <person name="Szarkandi J.G."/>
            <person name="Papp V."/>
            <person name="Albert L."/>
            <person name="Andreopoulos W."/>
            <person name="Angelini C."/>
            <person name="Antonin V."/>
            <person name="Barry K.W."/>
            <person name="Bougher N.L."/>
            <person name="Buchanan P."/>
            <person name="Buyck B."/>
            <person name="Bense V."/>
            <person name="Catcheside P."/>
            <person name="Chovatia M."/>
            <person name="Cooper J."/>
            <person name="Damon W."/>
            <person name="Desjardin D."/>
            <person name="Finy P."/>
            <person name="Geml J."/>
            <person name="Haridas S."/>
            <person name="Hughes K."/>
            <person name="Justo A."/>
            <person name="Karasinski D."/>
            <person name="Kautmanova I."/>
            <person name="Kiss B."/>
            <person name="Kocsube S."/>
            <person name="Kotiranta H."/>
            <person name="LaButti K.M."/>
            <person name="Lechner B.E."/>
            <person name="Liimatainen K."/>
            <person name="Lipzen A."/>
            <person name="Lukacs Z."/>
            <person name="Mihaltcheva S."/>
            <person name="Morgado L.N."/>
            <person name="Niskanen T."/>
            <person name="Noordeloos M.E."/>
            <person name="Ohm R.A."/>
            <person name="Ortiz-Santana B."/>
            <person name="Ovrebo C."/>
            <person name="Racz N."/>
            <person name="Riley R."/>
            <person name="Savchenko A."/>
            <person name="Shiryaev A."/>
            <person name="Soop K."/>
            <person name="Spirin V."/>
            <person name="Szebenyi C."/>
            <person name="Tomsovsky M."/>
            <person name="Tulloss R.E."/>
            <person name="Uehling J."/>
            <person name="Grigoriev I.V."/>
            <person name="Vagvolgyi C."/>
            <person name="Papp T."/>
            <person name="Martin F.M."/>
            <person name="Miettinen O."/>
            <person name="Hibbett D.S."/>
            <person name="Nagy L.G."/>
        </authorList>
    </citation>
    <scope>NUCLEOTIDE SEQUENCE [LARGE SCALE GENOMIC DNA]</scope>
    <source>
        <strain evidence="3 4">CBS 962.96</strain>
    </source>
</reference>
<sequence length="307" mass="33537">MTQSEDKENQPIEASTTDDAAPLQKKRGRPKGSKNKPKDGSKTKTPDTATTVPETVEKPKAPRPRAIYSDADDKKLMEVFLEHKQEGNGTDNGGWKSKAITAAVAALAGSELESGGAPKSATSIRDHWDHLKRDFNNISTLLEKSGWGWDDENQCVQADDEQGKSFPIYDDMKELLEGALATGANAFRAGKDNSDSDTSSESGNEADANPDTSFENVVTPAKVLKRKVSALGETPATKKRSRDRNGTSEKETKKLACQLVRDSEGFSKGEMARLLLHISKDIDFADLLINTDDVELRVEIMQIQLQS</sequence>
<dbReference type="InterPro" id="IPR024752">
    <property type="entry name" value="Myb/SANT-like_dom"/>
</dbReference>
<dbReference type="PANTHER" id="PTHR46929">
    <property type="entry name" value="EXPRESSED PROTEIN"/>
    <property type="match status" value="1"/>
</dbReference>